<dbReference type="OrthoDB" id="42472at2759"/>
<sequence>MISNGGDAMVEMSNSNLEILSHEKSRNLTDIDLEKGSLDSNEGSATISAFKQRTTLLLVLMVIILGCGTSAAFLAVGIGSAVEDQQDQFARSALDLITKIEGAWEDYVTAASWIHGRCRNRKFDRVDFREMYEYLVASGLDFQAAQFDPNITHDERDEAEAEARAYYEENYPSVDYRGFVGFNFENSTTVEPRLNASFYFPIHYMEPVLGNEAAIGLDYHASGVRQKTVLACMDTGEPALTDRLRLVQETEDISYGVILMHPGIRLSTDPDAWPKDLASIVIRIPDLIKRSAENQHQSSAVYIFDRSDSGGKPLFLGGAEVIPYGDHSGALLTPLPEITLTEVQKTSKLYFEENIRAANKVWTVSVLSVDDTFKPDVLFVSIGGTIVFLASLCLALWILTHTRRVEQLNKMKADADAEKAQLILENAHEATRAERELNDFLAHEVRNPVAAAMAACSFVKAAVNEKEPLTTEEALSTIREDVVIIENALKFVNDLLRNMLDMHRAANKQLKVTMEPTDLLHDVLEPVHSMLNQRNANFRVEVDCPNHLFVTTDRLRLKQVVLNLGRNSLKFVESGYVRLRAQVVEGLVELSIEDSGPGIPPEKRRLLFNKFQESLDSLSQGTGIGLFLCKNLVELMGGEISLDESFASGYKDHPGTRFVVSLRQPPLNPETIVYQPEEASDRSLHPELSSELPEKMSVLFVDDDPILRKLFTRTAKTVAPGWSFREASNGETALHLVEVEHFDLIFMDMYMASVEKQLLGTETVVALRKKGVDCRICGLSANDKESEFLEAGADVFTFKPFPCESRALTQELCRVLYSNSSYRTKGEFPE</sequence>
<keyword evidence="9 11" id="KW-0472">Membrane</keyword>
<dbReference type="InterPro" id="IPR003594">
    <property type="entry name" value="HATPase_dom"/>
</dbReference>
<feature type="domain" description="CHASE" evidence="14">
    <location>
        <begin position="119"/>
        <end position="262"/>
    </location>
</feature>
<evidence type="ECO:0000256" key="5">
    <source>
        <dbReference type="ARBA" id="ARBA00022679"/>
    </source>
</evidence>
<dbReference type="InterPro" id="IPR011006">
    <property type="entry name" value="CheY-like_superfamily"/>
</dbReference>
<proteinExistence type="predicted"/>
<reference evidence="15 16" key="1">
    <citation type="journal article" date="2015" name="Plant Cell">
        <title>Oil accumulation by the oleaginous diatom Fistulifera solaris as revealed by the genome and transcriptome.</title>
        <authorList>
            <person name="Tanaka T."/>
            <person name="Maeda Y."/>
            <person name="Veluchamy A."/>
            <person name="Tanaka M."/>
            <person name="Abida H."/>
            <person name="Marechal E."/>
            <person name="Bowler C."/>
            <person name="Muto M."/>
            <person name="Sunaga Y."/>
            <person name="Tanaka M."/>
            <person name="Yoshino T."/>
            <person name="Taniguchi T."/>
            <person name="Fukuda Y."/>
            <person name="Nemoto M."/>
            <person name="Matsumoto M."/>
            <person name="Wong P.S."/>
            <person name="Aburatani S."/>
            <person name="Fujibuchi W."/>
        </authorList>
    </citation>
    <scope>NUCLEOTIDE SEQUENCE [LARGE SCALE GENOMIC DNA]</scope>
    <source>
        <strain evidence="15 16">JPCC DA0580</strain>
    </source>
</reference>
<evidence type="ECO:0000256" key="3">
    <source>
        <dbReference type="ARBA" id="ARBA00012438"/>
    </source>
</evidence>
<dbReference type="GO" id="GO:0016020">
    <property type="term" value="C:membrane"/>
    <property type="evidence" value="ECO:0007669"/>
    <property type="project" value="UniProtKB-SubCell"/>
</dbReference>
<keyword evidence="16" id="KW-1185">Reference proteome</keyword>
<dbReference type="PROSITE" id="PS50110">
    <property type="entry name" value="RESPONSE_REGULATORY"/>
    <property type="match status" value="1"/>
</dbReference>
<dbReference type="Proteomes" id="UP000198406">
    <property type="component" value="Unassembled WGS sequence"/>
</dbReference>
<evidence type="ECO:0000313" key="16">
    <source>
        <dbReference type="Proteomes" id="UP000198406"/>
    </source>
</evidence>
<feature type="domain" description="Response regulatory" evidence="13">
    <location>
        <begin position="697"/>
        <end position="814"/>
    </location>
</feature>
<dbReference type="InParanoid" id="A0A1Z5K4X5"/>
<dbReference type="InterPro" id="IPR042240">
    <property type="entry name" value="CHASE_sf"/>
</dbReference>
<dbReference type="Gene3D" id="3.30.565.10">
    <property type="entry name" value="Histidine kinase-like ATPase, C-terminal domain"/>
    <property type="match status" value="1"/>
</dbReference>
<feature type="domain" description="Histidine kinase" evidence="12">
    <location>
        <begin position="440"/>
        <end position="666"/>
    </location>
</feature>
<dbReference type="PROSITE" id="PS50109">
    <property type="entry name" value="HIS_KIN"/>
    <property type="match status" value="1"/>
</dbReference>
<keyword evidence="4 10" id="KW-0597">Phosphoprotein</keyword>
<dbReference type="SMART" id="SM01079">
    <property type="entry name" value="CHASE"/>
    <property type="match status" value="1"/>
</dbReference>
<dbReference type="Gene3D" id="3.30.450.350">
    <property type="entry name" value="CHASE domain"/>
    <property type="match status" value="1"/>
</dbReference>
<evidence type="ECO:0000256" key="6">
    <source>
        <dbReference type="ARBA" id="ARBA00022692"/>
    </source>
</evidence>
<evidence type="ECO:0000256" key="10">
    <source>
        <dbReference type="PROSITE-ProRule" id="PRU00169"/>
    </source>
</evidence>
<dbReference type="GO" id="GO:0000155">
    <property type="term" value="F:phosphorelay sensor kinase activity"/>
    <property type="evidence" value="ECO:0007669"/>
    <property type="project" value="InterPro"/>
</dbReference>
<dbReference type="SMART" id="SM00387">
    <property type="entry name" value="HATPase_c"/>
    <property type="match status" value="1"/>
</dbReference>
<feature type="transmembrane region" description="Helical" evidence="11">
    <location>
        <begin position="377"/>
        <end position="400"/>
    </location>
</feature>
<dbReference type="SUPFAM" id="SSF55874">
    <property type="entry name" value="ATPase domain of HSP90 chaperone/DNA topoisomerase II/histidine kinase"/>
    <property type="match status" value="1"/>
</dbReference>
<dbReference type="InterPro" id="IPR004358">
    <property type="entry name" value="Sig_transdc_His_kin-like_C"/>
</dbReference>
<evidence type="ECO:0000259" key="13">
    <source>
        <dbReference type="PROSITE" id="PS50110"/>
    </source>
</evidence>
<dbReference type="EMBL" id="BDSP01000153">
    <property type="protein sequence ID" value="GAX21141.1"/>
    <property type="molecule type" value="Genomic_DNA"/>
</dbReference>
<keyword evidence="5" id="KW-0808">Transferase</keyword>
<accession>A0A1Z5K4X5</accession>
<dbReference type="EC" id="2.7.13.3" evidence="3"/>
<dbReference type="SUPFAM" id="SSF52172">
    <property type="entry name" value="CheY-like"/>
    <property type="match status" value="1"/>
</dbReference>
<dbReference type="InterPro" id="IPR005467">
    <property type="entry name" value="His_kinase_dom"/>
</dbReference>
<dbReference type="Pfam" id="PF03924">
    <property type="entry name" value="CHASE"/>
    <property type="match status" value="1"/>
</dbReference>
<evidence type="ECO:0000256" key="11">
    <source>
        <dbReference type="SAM" id="Phobius"/>
    </source>
</evidence>
<dbReference type="SMART" id="SM00388">
    <property type="entry name" value="HisKA"/>
    <property type="match status" value="1"/>
</dbReference>
<dbReference type="Gene3D" id="1.10.287.130">
    <property type="match status" value="1"/>
</dbReference>
<dbReference type="CDD" id="cd00082">
    <property type="entry name" value="HisKA"/>
    <property type="match status" value="1"/>
</dbReference>
<evidence type="ECO:0000313" key="15">
    <source>
        <dbReference type="EMBL" id="GAX21141.1"/>
    </source>
</evidence>
<dbReference type="PRINTS" id="PR00344">
    <property type="entry name" value="BCTRLSENSOR"/>
</dbReference>
<comment type="catalytic activity">
    <reaction evidence="1">
        <text>ATP + protein L-histidine = ADP + protein N-phospho-L-histidine.</text>
        <dbReference type="EC" id="2.7.13.3"/>
    </reaction>
</comment>
<comment type="subcellular location">
    <subcellularLocation>
        <location evidence="2">Membrane</location>
    </subcellularLocation>
</comment>
<dbReference type="PROSITE" id="PS50839">
    <property type="entry name" value="CHASE"/>
    <property type="match status" value="1"/>
</dbReference>
<feature type="modified residue" description="4-aspartylphosphate" evidence="10">
    <location>
        <position position="748"/>
    </location>
</feature>
<keyword evidence="8 11" id="KW-1133">Transmembrane helix</keyword>
<organism evidence="15 16">
    <name type="scientific">Fistulifera solaris</name>
    <name type="common">Oleaginous diatom</name>
    <dbReference type="NCBI Taxonomy" id="1519565"/>
    <lineage>
        <taxon>Eukaryota</taxon>
        <taxon>Sar</taxon>
        <taxon>Stramenopiles</taxon>
        <taxon>Ochrophyta</taxon>
        <taxon>Bacillariophyta</taxon>
        <taxon>Bacillariophyceae</taxon>
        <taxon>Bacillariophycidae</taxon>
        <taxon>Naviculales</taxon>
        <taxon>Naviculaceae</taxon>
        <taxon>Fistulifera</taxon>
    </lineage>
</organism>
<evidence type="ECO:0000256" key="8">
    <source>
        <dbReference type="ARBA" id="ARBA00022989"/>
    </source>
</evidence>
<dbReference type="AlphaFoldDB" id="A0A1Z5K4X5"/>
<dbReference type="InterPro" id="IPR003661">
    <property type="entry name" value="HisK_dim/P_dom"/>
</dbReference>
<name>A0A1Z5K4X5_FISSO</name>
<protein>
    <recommendedName>
        <fullName evidence="3">histidine kinase</fullName>
        <ecNumber evidence="3">2.7.13.3</ecNumber>
    </recommendedName>
</protein>
<dbReference type="InterPro" id="IPR001789">
    <property type="entry name" value="Sig_transdc_resp-reg_receiver"/>
</dbReference>
<dbReference type="PANTHER" id="PTHR43047">
    <property type="entry name" value="TWO-COMPONENT HISTIDINE PROTEIN KINASE"/>
    <property type="match status" value="1"/>
</dbReference>
<keyword evidence="6 11" id="KW-0812">Transmembrane</keyword>
<dbReference type="Pfam" id="PF02518">
    <property type="entry name" value="HATPase_c"/>
    <property type="match status" value="1"/>
</dbReference>
<dbReference type="SUPFAM" id="SSF47384">
    <property type="entry name" value="Homodimeric domain of signal transducing histidine kinase"/>
    <property type="match status" value="1"/>
</dbReference>
<feature type="transmembrane region" description="Helical" evidence="11">
    <location>
        <begin position="56"/>
        <end position="82"/>
    </location>
</feature>
<gene>
    <name evidence="15" type="ORF">FisN_1Lh181</name>
</gene>
<evidence type="ECO:0000259" key="12">
    <source>
        <dbReference type="PROSITE" id="PS50109"/>
    </source>
</evidence>
<keyword evidence="7" id="KW-0418">Kinase</keyword>
<dbReference type="Pfam" id="PF00072">
    <property type="entry name" value="Response_reg"/>
    <property type="match status" value="1"/>
</dbReference>
<evidence type="ECO:0000256" key="7">
    <source>
        <dbReference type="ARBA" id="ARBA00022777"/>
    </source>
</evidence>
<dbReference type="InterPro" id="IPR036097">
    <property type="entry name" value="HisK_dim/P_sf"/>
</dbReference>
<dbReference type="InterPro" id="IPR036890">
    <property type="entry name" value="HATPase_C_sf"/>
</dbReference>
<evidence type="ECO:0000256" key="1">
    <source>
        <dbReference type="ARBA" id="ARBA00000085"/>
    </source>
</evidence>
<dbReference type="SMART" id="SM00448">
    <property type="entry name" value="REC"/>
    <property type="match status" value="1"/>
</dbReference>
<evidence type="ECO:0000259" key="14">
    <source>
        <dbReference type="PROSITE" id="PS50839"/>
    </source>
</evidence>
<dbReference type="InterPro" id="IPR006189">
    <property type="entry name" value="CHASE_dom"/>
</dbReference>
<evidence type="ECO:0000256" key="2">
    <source>
        <dbReference type="ARBA" id="ARBA00004370"/>
    </source>
</evidence>
<dbReference type="Gene3D" id="3.40.50.2300">
    <property type="match status" value="1"/>
</dbReference>
<evidence type="ECO:0000256" key="4">
    <source>
        <dbReference type="ARBA" id="ARBA00022553"/>
    </source>
</evidence>
<comment type="caution">
    <text evidence="15">The sequence shown here is derived from an EMBL/GenBank/DDBJ whole genome shotgun (WGS) entry which is preliminary data.</text>
</comment>
<evidence type="ECO:0000256" key="9">
    <source>
        <dbReference type="ARBA" id="ARBA00023136"/>
    </source>
</evidence>